<comment type="similarity">
    <text evidence="4 9">Belongs to the BPG-independent phosphoglycerate mutase family.</text>
</comment>
<dbReference type="Gene3D" id="3.40.1450.10">
    <property type="entry name" value="BPG-independent phosphoglycerate mutase, domain B"/>
    <property type="match status" value="1"/>
</dbReference>
<name>A0A6J4VDP6_9BACT</name>
<evidence type="ECO:0000256" key="8">
    <source>
        <dbReference type="ARBA" id="ARBA00023235"/>
    </source>
</evidence>
<dbReference type="FunFam" id="3.40.1450.10:FF:000002">
    <property type="entry name" value="2,3-bisphosphoglycerate-independent phosphoglycerate mutase"/>
    <property type="match status" value="1"/>
</dbReference>
<comment type="pathway">
    <text evidence="3 9">Carbohydrate degradation; glycolysis; pyruvate from D-glyceraldehyde 3-phosphate: step 3/5.</text>
</comment>
<feature type="domain" description="BPG-independent PGAM N-terminal" evidence="15">
    <location>
        <begin position="117"/>
        <end position="311"/>
    </location>
</feature>
<dbReference type="CDD" id="cd16010">
    <property type="entry name" value="iPGM"/>
    <property type="match status" value="1"/>
</dbReference>
<dbReference type="SUPFAM" id="SSF53649">
    <property type="entry name" value="Alkaline phosphatase-like"/>
    <property type="match status" value="1"/>
</dbReference>
<keyword evidence="8 9" id="KW-0413">Isomerase</keyword>
<keyword evidence="7 9" id="KW-0464">Manganese</keyword>
<dbReference type="GO" id="GO:0006096">
    <property type="term" value="P:glycolytic process"/>
    <property type="evidence" value="ECO:0007669"/>
    <property type="project" value="UniProtKB-UniRule"/>
</dbReference>
<feature type="binding site" evidence="9 13">
    <location>
        <position position="15"/>
    </location>
    <ligand>
        <name>Mn(2+)</name>
        <dbReference type="ChEBI" id="CHEBI:29035"/>
        <label>2</label>
    </ligand>
</feature>
<dbReference type="AlphaFoldDB" id="A0A6J4VDP6"/>
<evidence type="ECO:0000256" key="6">
    <source>
        <dbReference type="ARBA" id="ARBA00023152"/>
    </source>
</evidence>
<dbReference type="InterPro" id="IPR017850">
    <property type="entry name" value="Alkaline_phosphatase_core_sf"/>
</dbReference>
<protein>
    <recommendedName>
        <fullName evidence="9 10">2,3-bisphosphoglycerate-independent phosphoglycerate mutase</fullName>
        <shortName evidence="9">BPG-independent PGAM</shortName>
        <shortName evidence="9">Phosphoglyceromutase</shortName>
        <shortName evidence="9">iPGM</shortName>
        <ecNumber evidence="9 10">5.4.2.12</ecNumber>
    </recommendedName>
</protein>
<evidence type="ECO:0000313" key="16">
    <source>
        <dbReference type="EMBL" id="CAA9576175.1"/>
    </source>
</evidence>
<evidence type="ECO:0000256" key="4">
    <source>
        <dbReference type="ARBA" id="ARBA00008819"/>
    </source>
</evidence>
<dbReference type="HAMAP" id="MF_01038">
    <property type="entry name" value="GpmI"/>
    <property type="match status" value="1"/>
</dbReference>
<evidence type="ECO:0000256" key="7">
    <source>
        <dbReference type="ARBA" id="ARBA00023211"/>
    </source>
</evidence>
<feature type="binding site" evidence="9 12">
    <location>
        <begin position="167"/>
        <end position="168"/>
    </location>
    <ligand>
        <name>substrate</name>
    </ligand>
</feature>
<feature type="binding site" evidence="9 13">
    <location>
        <position position="418"/>
    </location>
    <ligand>
        <name>Mn(2+)</name>
        <dbReference type="ChEBI" id="CHEBI:29035"/>
        <label>1</label>
    </ligand>
</feature>
<evidence type="ECO:0000256" key="5">
    <source>
        <dbReference type="ARBA" id="ARBA00022723"/>
    </source>
</evidence>
<sequence>MAKQRRGPVVLAILDGWGLAEPGPGNAVATADTPVMDRLLATCPNATLRASGEDVGLPGGQMGNSEVGHLNLGAGFVVYQWLTRLDQEVKNGTLGTNLALRDAMGTLIGAVRGVSDTEQNNRLHLIGLVSDGGVHSHIQHLVGLLRMAHQLGLRGADVLIHVITDGRDTPPDSASRYVADLQATIDGLGVGVIATVSGRYYAMDRDNRWERTELAWRAMVRGDGPAAESAVAAVAASQSAGITDEFIEPRVLPVDGRPYGGMRDGDRAIWFNFRSDRARQLVSAMVSPDFDGFDRGDWPRLVVVTLTEYQEGLPVTVAYREADIAHPLASEISRAGLTQYHAAETEKYPHVTYFLNGGREAPFEGETREMVSSPKVATYDLQPEMSAASLTDKVVAAVRDGGFDFMVVNFANGDMVGHTGDFDAVVRAIETVDDCLGRLIDATLGAGGVLLVTADHGNAEEMIDSASGGPLTSHTTNPVPVILVTAHDDPDRHVSLRTDGILSAVALTVLDLLGLVPPESMTQTSLIQRD</sequence>
<feature type="binding site" evidence="9 13">
    <location>
        <position position="474"/>
    </location>
    <ligand>
        <name>Mn(2+)</name>
        <dbReference type="ChEBI" id="CHEBI:29035"/>
        <label>1</label>
    </ligand>
</feature>
<dbReference type="GO" id="GO:0005829">
    <property type="term" value="C:cytosol"/>
    <property type="evidence" value="ECO:0007669"/>
    <property type="project" value="TreeGrafter"/>
</dbReference>
<evidence type="ECO:0000259" key="14">
    <source>
        <dbReference type="Pfam" id="PF01676"/>
    </source>
</evidence>
<dbReference type="InterPro" id="IPR006124">
    <property type="entry name" value="Metalloenzyme"/>
</dbReference>
<accession>A0A6J4VDP6</accession>
<dbReference type="GO" id="GO:0004619">
    <property type="term" value="F:phosphoglycerate mutase activity"/>
    <property type="evidence" value="ECO:0007669"/>
    <property type="project" value="UniProtKB-UniRule"/>
</dbReference>
<feature type="binding site" evidence="9 13">
    <location>
        <position position="65"/>
    </location>
    <ligand>
        <name>Mn(2+)</name>
        <dbReference type="ChEBI" id="CHEBI:29035"/>
        <label>2</label>
    </ligand>
</feature>
<evidence type="ECO:0000256" key="9">
    <source>
        <dbReference type="HAMAP-Rule" id="MF_01038"/>
    </source>
</evidence>
<dbReference type="EC" id="5.4.2.12" evidence="9 10"/>
<evidence type="ECO:0000256" key="2">
    <source>
        <dbReference type="ARBA" id="ARBA00002315"/>
    </source>
</evidence>
<feature type="binding site" evidence="9 12">
    <location>
        <begin position="274"/>
        <end position="277"/>
    </location>
    <ligand>
        <name>substrate</name>
    </ligand>
</feature>
<dbReference type="EMBL" id="CADCWK010000384">
    <property type="protein sequence ID" value="CAA9576175.1"/>
    <property type="molecule type" value="Genomic_DNA"/>
</dbReference>
<gene>
    <name evidence="9" type="primary">gpmI</name>
    <name evidence="16" type="ORF">AVDCRST_MAG33-3082</name>
</gene>
<feature type="binding site" evidence="9 13">
    <location>
        <position position="455"/>
    </location>
    <ligand>
        <name>Mn(2+)</name>
        <dbReference type="ChEBI" id="CHEBI:29035"/>
        <label>2</label>
    </ligand>
</feature>
<feature type="active site" description="Phosphoserine intermediate" evidence="9 11">
    <location>
        <position position="65"/>
    </location>
</feature>
<evidence type="ECO:0000256" key="12">
    <source>
        <dbReference type="PIRSR" id="PIRSR001492-2"/>
    </source>
</evidence>
<organism evidence="16">
    <name type="scientific">uncultured Thermomicrobiales bacterium</name>
    <dbReference type="NCBI Taxonomy" id="1645740"/>
    <lineage>
        <taxon>Bacteria</taxon>
        <taxon>Pseudomonadati</taxon>
        <taxon>Thermomicrobiota</taxon>
        <taxon>Thermomicrobia</taxon>
        <taxon>Thermomicrobiales</taxon>
        <taxon>environmental samples</taxon>
    </lineage>
</organism>
<evidence type="ECO:0000256" key="10">
    <source>
        <dbReference type="NCBIfam" id="TIGR01307"/>
    </source>
</evidence>
<dbReference type="PANTHER" id="PTHR31637:SF0">
    <property type="entry name" value="2,3-BISPHOSPHOGLYCERATE-INDEPENDENT PHOSPHOGLYCERATE MUTASE"/>
    <property type="match status" value="1"/>
</dbReference>
<evidence type="ECO:0000256" key="3">
    <source>
        <dbReference type="ARBA" id="ARBA00004798"/>
    </source>
</evidence>
<feature type="binding site" evidence="9 13">
    <location>
        <position position="456"/>
    </location>
    <ligand>
        <name>Mn(2+)</name>
        <dbReference type="ChEBI" id="CHEBI:29035"/>
        <label>2</label>
    </ligand>
</feature>
<dbReference type="GO" id="GO:0006007">
    <property type="term" value="P:glucose catabolic process"/>
    <property type="evidence" value="ECO:0007669"/>
    <property type="project" value="InterPro"/>
</dbReference>
<dbReference type="SUPFAM" id="SSF64158">
    <property type="entry name" value="2,3-Bisphosphoglycerate-independent phosphoglycerate mutase, substrate-binding domain"/>
    <property type="match status" value="1"/>
</dbReference>
<dbReference type="NCBIfam" id="TIGR01307">
    <property type="entry name" value="pgm_bpd_ind"/>
    <property type="match status" value="1"/>
</dbReference>
<dbReference type="GO" id="GO:0030145">
    <property type="term" value="F:manganese ion binding"/>
    <property type="evidence" value="ECO:0007669"/>
    <property type="project" value="UniProtKB-UniRule"/>
</dbReference>
<dbReference type="UniPathway" id="UPA00109">
    <property type="reaction ID" value="UER00186"/>
</dbReference>
<comment type="function">
    <text evidence="2 9">Catalyzes the interconversion of 2-phosphoglycerate and 3-phosphoglycerate.</text>
</comment>
<evidence type="ECO:0000256" key="1">
    <source>
        <dbReference type="ARBA" id="ARBA00000370"/>
    </source>
</evidence>
<dbReference type="InterPro" id="IPR005995">
    <property type="entry name" value="Pgm_bpd_ind"/>
</dbReference>
<dbReference type="PIRSF" id="PIRSF001492">
    <property type="entry name" value="IPGAM"/>
    <property type="match status" value="1"/>
</dbReference>
<feature type="binding site" evidence="9 12">
    <location>
        <position position="347"/>
    </location>
    <ligand>
        <name>substrate</name>
    </ligand>
</feature>
<evidence type="ECO:0000259" key="15">
    <source>
        <dbReference type="Pfam" id="PF06415"/>
    </source>
</evidence>
<dbReference type="InterPro" id="IPR011258">
    <property type="entry name" value="BPG-indep_PGM_N"/>
</dbReference>
<feature type="binding site" evidence="9 12">
    <location>
        <position position="205"/>
    </location>
    <ligand>
        <name>substrate</name>
    </ligand>
</feature>
<evidence type="ECO:0000256" key="13">
    <source>
        <dbReference type="PIRSR" id="PIRSR001492-3"/>
    </source>
</evidence>
<feature type="domain" description="Metalloenzyme" evidence="14">
    <location>
        <begin position="8"/>
        <end position="515"/>
    </location>
</feature>
<reference evidence="16" key="1">
    <citation type="submission" date="2020-02" db="EMBL/GenBank/DDBJ databases">
        <authorList>
            <person name="Meier V. D."/>
        </authorList>
    </citation>
    <scope>NUCLEOTIDE SEQUENCE</scope>
    <source>
        <strain evidence="16">AVDCRST_MAG33</strain>
    </source>
</reference>
<comment type="catalytic activity">
    <reaction evidence="1 9">
        <text>(2R)-2-phosphoglycerate = (2R)-3-phosphoglycerate</text>
        <dbReference type="Rhea" id="RHEA:15901"/>
        <dbReference type="ChEBI" id="CHEBI:58272"/>
        <dbReference type="ChEBI" id="CHEBI:58289"/>
        <dbReference type="EC" id="5.4.2.12"/>
    </reaction>
</comment>
<comment type="subunit">
    <text evidence="9">Monomer.</text>
</comment>
<keyword evidence="5 9" id="KW-0479">Metal-binding</keyword>
<dbReference type="InterPro" id="IPR036646">
    <property type="entry name" value="PGAM_B_sf"/>
</dbReference>
<dbReference type="PANTHER" id="PTHR31637">
    <property type="entry name" value="2,3-BISPHOSPHOGLYCERATE-INDEPENDENT PHOSPHOGLYCERATE MUTASE"/>
    <property type="match status" value="1"/>
</dbReference>
<proteinExistence type="inferred from homology"/>
<dbReference type="Gene3D" id="3.40.720.10">
    <property type="entry name" value="Alkaline Phosphatase, subunit A"/>
    <property type="match status" value="1"/>
</dbReference>
<keyword evidence="6 9" id="KW-0324">Glycolysis</keyword>
<feature type="binding site" evidence="9 12">
    <location>
        <position position="199"/>
    </location>
    <ligand>
        <name>substrate</name>
    </ligand>
</feature>
<feature type="binding site" evidence="9 13">
    <location>
        <position position="414"/>
    </location>
    <ligand>
        <name>Mn(2+)</name>
        <dbReference type="ChEBI" id="CHEBI:29035"/>
        <label>1</label>
    </ligand>
</feature>
<evidence type="ECO:0000256" key="11">
    <source>
        <dbReference type="PIRSR" id="PIRSR001492-1"/>
    </source>
</evidence>
<dbReference type="Pfam" id="PF01676">
    <property type="entry name" value="Metalloenzyme"/>
    <property type="match status" value="1"/>
</dbReference>
<dbReference type="Pfam" id="PF06415">
    <property type="entry name" value="iPGM_N"/>
    <property type="match status" value="1"/>
</dbReference>
<comment type="cofactor">
    <cofactor evidence="9">
        <name>Mn(2+)</name>
        <dbReference type="ChEBI" id="CHEBI:29035"/>
    </cofactor>
    <text evidence="9">Binds 2 manganese ions per subunit.</text>
</comment>
<feature type="binding site" evidence="9 12">
    <location>
        <position position="135"/>
    </location>
    <ligand>
        <name>substrate</name>
    </ligand>
</feature>